<dbReference type="Pfam" id="PF02854">
    <property type="entry name" value="MIF4G"/>
    <property type="match status" value="1"/>
</dbReference>
<keyword evidence="2" id="KW-0396">Initiation factor</keyword>
<comment type="similarity">
    <text evidence="1">Belongs to the eukaryotic initiation factor 4G family.</text>
</comment>
<evidence type="ECO:0000256" key="2">
    <source>
        <dbReference type="ARBA" id="ARBA00022540"/>
    </source>
</evidence>
<dbReference type="Gene3D" id="1.25.40.180">
    <property type="match status" value="1"/>
</dbReference>
<evidence type="ECO:0000256" key="3">
    <source>
        <dbReference type="ARBA" id="ARBA00022917"/>
    </source>
</evidence>
<feature type="domain" description="MIF4G" evidence="5">
    <location>
        <begin position="168"/>
        <end position="300"/>
    </location>
</feature>
<dbReference type="Proteomes" id="UP000595140">
    <property type="component" value="Unassembled WGS sequence"/>
</dbReference>
<keyword evidence="7" id="KW-1185">Reference proteome</keyword>
<evidence type="ECO:0000256" key="1">
    <source>
        <dbReference type="ARBA" id="ARBA00005775"/>
    </source>
</evidence>
<dbReference type="SUPFAM" id="SSF48371">
    <property type="entry name" value="ARM repeat"/>
    <property type="match status" value="1"/>
</dbReference>
<dbReference type="InterPro" id="IPR016024">
    <property type="entry name" value="ARM-type_fold"/>
</dbReference>
<keyword evidence="3" id="KW-0648">Protein biosynthesis</keyword>
<proteinExistence type="inferred from homology"/>
<evidence type="ECO:0000313" key="7">
    <source>
        <dbReference type="Proteomes" id="UP000595140"/>
    </source>
</evidence>
<accession>A0A484M3M3</accession>
<dbReference type="EMBL" id="OOIL02002369">
    <property type="protein sequence ID" value="VFQ82666.1"/>
    <property type="molecule type" value="Genomic_DNA"/>
</dbReference>
<organism evidence="6 7">
    <name type="scientific">Cuscuta campestris</name>
    <dbReference type="NCBI Taxonomy" id="132261"/>
    <lineage>
        <taxon>Eukaryota</taxon>
        <taxon>Viridiplantae</taxon>
        <taxon>Streptophyta</taxon>
        <taxon>Embryophyta</taxon>
        <taxon>Tracheophyta</taxon>
        <taxon>Spermatophyta</taxon>
        <taxon>Magnoliopsida</taxon>
        <taxon>eudicotyledons</taxon>
        <taxon>Gunneridae</taxon>
        <taxon>Pentapetalae</taxon>
        <taxon>asterids</taxon>
        <taxon>lamiids</taxon>
        <taxon>Solanales</taxon>
        <taxon>Convolvulaceae</taxon>
        <taxon>Cuscuteae</taxon>
        <taxon>Cuscuta</taxon>
        <taxon>Cuscuta subgen. Grammica</taxon>
        <taxon>Cuscuta sect. Cleistogrammica</taxon>
    </lineage>
</organism>
<evidence type="ECO:0000256" key="4">
    <source>
        <dbReference type="SAM" id="MobiDB-lite"/>
    </source>
</evidence>
<evidence type="ECO:0000259" key="5">
    <source>
        <dbReference type="Pfam" id="PF02854"/>
    </source>
</evidence>
<name>A0A484M3M3_9ASTE</name>
<feature type="region of interest" description="Disordered" evidence="4">
    <location>
        <begin position="132"/>
        <end position="163"/>
    </location>
</feature>
<dbReference type="GO" id="GO:0003743">
    <property type="term" value="F:translation initiation factor activity"/>
    <property type="evidence" value="ECO:0007669"/>
    <property type="project" value="UniProtKB-KW"/>
</dbReference>
<sequence length="329" mass="36672">MAEVHTAMNTSEDDTKLTLFGRYPSMLPGGQVLFVSVPLTDNKSWLWFLEATSVFQPVHVYVVAENISNGSSVQENQRVVQGGPLLKRCANGGGCSRLGANDNTLDVEGENRANAVDEERVRKIRRVLPVNPLPKHNTRKASSSHDDEDALNGGNAAATAARDEQKKRRLEVILSQLTPRNSMRVLEQVKDVNIDSAECLAALAEIACSKAVMDPAFCEMLVDNFTPLYKMLPVYFKDNKVFNFTSCLLDCCRKELQRGKGDVAFAVHDEWRRKKSKLGNVEFIGKLYMKKLVEEGIVHSYNNNNNPVKSHKSRVWGGCVYADLAPTRK</sequence>
<reference evidence="6 7" key="1">
    <citation type="submission" date="2018-04" db="EMBL/GenBank/DDBJ databases">
        <authorList>
            <person name="Vogel A."/>
        </authorList>
    </citation>
    <scope>NUCLEOTIDE SEQUENCE [LARGE SCALE GENOMIC DNA]</scope>
</reference>
<dbReference type="PANTHER" id="PTHR23253">
    <property type="entry name" value="EUKARYOTIC TRANSLATION INITIATION FACTOR 4 GAMMA"/>
    <property type="match status" value="1"/>
</dbReference>
<dbReference type="GO" id="GO:0003729">
    <property type="term" value="F:mRNA binding"/>
    <property type="evidence" value="ECO:0007669"/>
    <property type="project" value="TreeGrafter"/>
</dbReference>
<evidence type="ECO:0000313" key="6">
    <source>
        <dbReference type="EMBL" id="VFQ82666.1"/>
    </source>
</evidence>
<feature type="compositionally biased region" description="Low complexity" evidence="4">
    <location>
        <begin position="151"/>
        <end position="160"/>
    </location>
</feature>
<dbReference type="AlphaFoldDB" id="A0A484M3M3"/>
<dbReference type="GO" id="GO:0016281">
    <property type="term" value="C:eukaryotic translation initiation factor 4F complex"/>
    <property type="evidence" value="ECO:0007669"/>
    <property type="project" value="TreeGrafter"/>
</dbReference>
<protein>
    <recommendedName>
        <fullName evidence="5">MIF4G domain-containing protein</fullName>
    </recommendedName>
</protein>
<gene>
    <name evidence="6" type="ORF">CCAM_LOCUS24442</name>
</gene>
<dbReference type="PANTHER" id="PTHR23253:SF9">
    <property type="entry name" value="EUKARYOTIC TRANSLATION INITIATION FACTOR 4 GAMMA 2"/>
    <property type="match status" value="1"/>
</dbReference>
<dbReference type="InterPro" id="IPR003890">
    <property type="entry name" value="MIF4G-like_typ-3"/>
</dbReference>